<dbReference type="InterPro" id="IPR000999">
    <property type="entry name" value="RNase_III_dom"/>
</dbReference>
<comment type="caution">
    <text evidence="2">The sequence shown here is derived from an EMBL/GenBank/DDBJ whole genome shotgun (WGS) entry which is preliminary data.</text>
</comment>
<keyword evidence="3" id="KW-1185">Reference proteome</keyword>
<dbReference type="GO" id="GO:0006396">
    <property type="term" value="P:RNA processing"/>
    <property type="evidence" value="ECO:0007669"/>
    <property type="project" value="InterPro"/>
</dbReference>
<sequence>MLHEAFDKALNGRLEWLGDAVVGAAIVLSTSRLLSKPNHSMHQGILKALGARSHLAHLALLYDLQLHDLHPELQSGSPGIEKMCKLFETFVAAVAVDLGIPYALRWLQDLVDPWVVEYIAVHHASIPGRDMRRYQALVRENPELARVSADIGMNASAIAAFGPGSASRRRLACWRVALNSQSSIDASKVHFDDAYPPRPPEFTCDDGQLLSNATTTICGGFWDFGDAAPGNDGHQWVGRNLIKLAITHICFKKLHSNPASELDGVRIECMDSALMNCFALMFQLDVHVRRWHPKGNASSALTASQCAAGFCALIAATYLRHGWDALMQWLDPLLSPWILAAGAGDFRASRAAESRRRELQEHRRLADERKLLRARTRAHTQAVKCAGRRK</sequence>
<dbReference type="InterPro" id="IPR036389">
    <property type="entry name" value="RNase_III_sf"/>
</dbReference>
<dbReference type="PROSITE" id="PS50142">
    <property type="entry name" value="RNASE_3_2"/>
    <property type="match status" value="1"/>
</dbReference>
<feature type="domain" description="RNase III" evidence="1">
    <location>
        <begin position="1"/>
        <end position="99"/>
    </location>
</feature>
<name>A0AAD7AFC3_9AGAR</name>
<evidence type="ECO:0000259" key="1">
    <source>
        <dbReference type="PROSITE" id="PS50142"/>
    </source>
</evidence>
<dbReference type="GO" id="GO:0004525">
    <property type="term" value="F:ribonuclease III activity"/>
    <property type="evidence" value="ECO:0007669"/>
    <property type="project" value="InterPro"/>
</dbReference>
<gene>
    <name evidence="2" type="ORF">DFH08DRAFT_850995</name>
</gene>
<dbReference type="Gene3D" id="1.10.1520.10">
    <property type="entry name" value="Ribonuclease III domain"/>
    <property type="match status" value="2"/>
</dbReference>
<dbReference type="CDD" id="cd00593">
    <property type="entry name" value="RIBOc"/>
    <property type="match status" value="1"/>
</dbReference>
<protein>
    <recommendedName>
        <fullName evidence="1">RNase III domain-containing protein</fullName>
    </recommendedName>
</protein>
<dbReference type="EMBL" id="JARIHO010000008">
    <property type="protein sequence ID" value="KAJ7357088.1"/>
    <property type="molecule type" value="Genomic_DNA"/>
</dbReference>
<proteinExistence type="predicted"/>
<dbReference type="SUPFAM" id="SSF69065">
    <property type="entry name" value="RNase III domain-like"/>
    <property type="match status" value="2"/>
</dbReference>
<reference evidence="2" key="1">
    <citation type="submission" date="2023-03" db="EMBL/GenBank/DDBJ databases">
        <title>Massive genome expansion in bonnet fungi (Mycena s.s.) driven by repeated elements and novel gene families across ecological guilds.</title>
        <authorList>
            <consortium name="Lawrence Berkeley National Laboratory"/>
            <person name="Harder C.B."/>
            <person name="Miyauchi S."/>
            <person name="Viragh M."/>
            <person name="Kuo A."/>
            <person name="Thoen E."/>
            <person name="Andreopoulos B."/>
            <person name="Lu D."/>
            <person name="Skrede I."/>
            <person name="Drula E."/>
            <person name="Henrissat B."/>
            <person name="Morin E."/>
            <person name="Kohler A."/>
            <person name="Barry K."/>
            <person name="LaButti K."/>
            <person name="Morin E."/>
            <person name="Salamov A."/>
            <person name="Lipzen A."/>
            <person name="Mereny Z."/>
            <person name="Hegedus B."/>
            <person name="Baldrian P."/>
            <person name="Stursova M."/>
            <person name="Weitz H."/>
            <person name="Taylor A."/>
            <person name="Grigoriev I.V."/>
            <person name="Nagy L.G."/>
            <person name="Martin F."/>
            <person name="Kauserud H."/>
        </authorList>
    </citation>
    <scope>NUCLEOTIDE SEQUENCE</scope>
    <source>
        <strain evidence="2">CBHHK002</strain>
    </source>
</reference>
<accession>A0AAD7AFC3</accession>
<evidence type="ECO:0000313" key="3">
    <source>
        <dbReference type="Proteomes" id="UP001218218"/>
    </source>
</evidence>
<evidence type="ECO:0000313" key="2">
    <source>
        <dbReference type="EMBL" id="KAJ7357088.1"/>
    </source>
</evidence>
<organism evidence="2 3">
    <name type="scientific">Mycena albidolilacea</name>
    <dbReference type="NCBI Taxonomy" id="1033008"/>
    <lineage>
        <taxon>Eukaryota</taxon>
        <taxon>Fungi</taxon>
        <taxon>Dikarya</taxon>
        <taxon>Basidiomycota</taxon>
        <taxon>Agaricomycotina</taxon>
        <taxon>Agaricomycetes</taxon>
        <taxon>Agaricomycetidae</taxon>
        <taxon>Agaricales</taxon>
        <taxon>Marasmiineae</taxon>
        <taxon>Mycenaceae</taxon>
        <taxon>Mycena</taxon>
    </lineage>
</organism>
<dbReference type="AlphaFoldDB" id="A0AAD7AFC3"/>
<dbReference type="Proteomes" id="UP001218218">
    <property type="component" value="Unassembled WGS sequence"/>
</dbReference>